<dbReference type="Gene3D" id="6.10.250.690">
    <property type="match status" value="1"/>
</dbReference>
<evidence type="ECO:0000259" key="8">
    <source>
        <dbReference type="PROSITE" id="PS50110"/>
    </source>
</evidence>
<dbReference type="Gene3D" id="3.40.50.2300">
    <property type="match status" value="1"/>
</dbReference>
<dbReference type="OrthoDB" id="368799at2"/>
<proteinExistence type="predicted"/>
<dbReference type="InterPro" id="IPR016032">
    <property type="entry name" value="Sig_transdc_resp-reg_C-effctor"/>
</dbReference>
<evidence type="ECO:0000256" key="1">
    <source>
        <dbReference type="ARBA" id="ARBA00022553"/>
    </source>
</evidence>
<feature type="domain" description="Response regulatory" evidence="8">
    <location>
        <begin position="5"/>
        <end position="121"/>
    </location>
</feature>
<keyword evidence="1 6" id="KW-0597">Phosphoprotein</keyword>
<dbReference type="GO" id="GO:0032993">
    <property type="term" value="C:protein-DNA complex"/>
    <property type="evidence" value="ECO:0007669"/>
    <property type="project" value="TreeGrafter"/>
</dbReference>
<dbReference type="PROSITE" id="PS50110">
    <property type="entry name" value="RESPONSE_REGULATORY"/>
    <property type="match status" value="1"/>
</dbReference>
<dbReference type="InterPro" id="IPR001789">
    <property type="entry name" value="Sig_transdc_resp-reg_receiver"/>
</dbReference>
<dbReference type="InterPro" id="IPR036388">
    <property type="entry name" value="WH-like_DNA-bd_sf"/>
</dbReference>
<organism evidence="10 11">
    <name type="scientific">Humidesulfovibrio mexicanus</name>
    <dbReference type="NCBI Taxonomy" id="147047"/>
    <lineage>
        <taxon>Bacteria</taxon>
        <taxon>Pseudomonadati</taxon>
        <taxon>Thermodesulfobacteriota</taxon>
        <taxon>Desulfovibrionia</taxon>
        <taxon>Desulfovibrionales</taxon>
        <taxon>Desulfovibrionaceae</taxon>
        <taxon>Humidesulfovibrio</taxon>
    </lineage>
</organism>
<dbReference type="GO" id="GO:0005829">
    <property type="term" value="C:cytosol"/>
    <property type="evidence" value="ECO:0007669"/>
    <property type="project" value="TreeGrafter"/>
</dbReference>
<dbReference type="PANTHER" id="PTHR48111">
    <property type="entry name" value="REGULATOR OF RPOS"/>
    <property type="match status" value="1"/>
</dbReference>
<dbReference type="Gene3D" id="1.10.10.10">
    <property type="entry name" value="Winged helix-like DNA-binding domain superfamily/Winged helix DNA-binding domain"/>
    <property type="match status" value="1"/>
</dbReference>
<evidence type="ECO:0000256" key="5">
    <source>
        <dbReference type="ARBA" id="ARBA00023163"/>
    </source>
</evidence>
<evidence type="ECO:0000256" key="7">
    <source>
        <dbReference type="PROSITE-ProRule" id="PRU01091"/>
    </source>
</evidence>
<dbReference type="GO" id="GO:0006355">
    <property type="term" value="P:regulation of DNA-templated transcription"/>
    <property type="evidence" value="ECO:0007669"/>
    <property type="project" value="InterPro"/>
</dbReference>
<dbReference type="FunFam" id="3.40.50.2300:FF:000001">
    <property type="entry name" value="DNA-binding response regulator PhoB"/>
    <property type="match status" value="1"/>
</dbReference>
<dbReference type="AlphaFoldDB" id="A0A238YZK0"/>
<gene>
    <name evidence="10" type="ORF">SAMN04488503_1125</name>
</gene>
<reference evidence="10 11" key="1">
    <citation type="submission" date="2017-06" db="EMBL/GenBank/DDBJ databases">
        <authorList>
            <person name="Kim H.J."/>
            <person name="Triplett B.A."/>
        </authorList>
    </citation>
    <scope>NUCLEOTIDE SEQUENCE [LARGE SCALE GENOMIC DNA]</scope>
    <source>
        <strain evidence="10 11">DSM 13116</strain>
    </source>
</reference>
<feature type="domain" description="OmpR/PhoB-type" evidence="9">
    <location>
        <begin position="132"/>
        <end position="228"/>
    </location>
</feature>
<dbReference type="GO" id="GO:0000156">
    <property type="term" value="F:phosphorelay response regulator activity"/>
    <property type="evidence" value="ECO:0007669"/>
    <property type="project" value="TreeGrafter"/>
</dbReference>
<dbReference type="Pfam" id="PF00486">
    <property type="entry name" value="Trans_reg_C"/>
    <property type="match status" value="1"/>
</dbReference>
<dbReference type="SUPFAM" id="SSF46894">
    <property type="entry name" value="C-terminal effector domain of the bipartite response regulators"/>
    <property type="match status" value="1"/>
</dbReference>
<dbReference type="CDD" id="cd00383">
    <property type="entry name" value="trans_reg_C"/>
    <property type="match status" value="1"/>
</dbReference>
<evidence type="ECO:0000256" key="4">
    <source>
        <dbReference type="ARBA" id="ARBA00023125"/>
    </source>
</evidence>
<dbReference type="InterPro" id="IPR001867">
    <property type="entry name" value="OmpR/PhoB-type_DNA-bd"/>
</dbReference>
<sequence length="228" mass="25972">MEQRRIMVVEDHAQTRELLQYNLQAAGYEVRTAAGGEQGLEAMSRWRPDLVLLDIMMPDLDGLEVCRRLKRISALRTVPVIMLTARGDEVDRVVGLELGAEDYVVKPFSPRELLLRIKNALRRSGADAVAADEVWRYEGLVVNFAAHEMDVDGEKRQLTATEHRLLKELVQARGRVLSRDRLLDTVWNTDFEGASRTVDTHMRRLRAKLDAYADCIETVRGVGYRLRG</sequence>
<keyword evidence="11" id="KW-1185">Reference proteome</keyword>
<dbReference type="SMART" id="SM00862">
    <property type="entry name" value="Trans_reg_C"/>
    <property type="match status" value="1"/>
</dbReference>
<keyword evidence="2" id="KW-0902">Two-component regulatory system</keyword>
<dbReference type="InterPro" id="IPR039420">
    <property type="entry name" value="WalR-like"/>
</dbReference>
<keyword evidence="3" id="KW-0805">Transcription regulation</keyword>
<dbReference type="SUPFAM" id="SSF52172">
    <property type="entry name" value="CheY-like"/>
    <property type="match status" value="1"/>
</dbReference>
<evidence type="ECO:0000256" key="6">
    <source>
        <dbReference type="PROSITE-ProRule" id="PRU00169"/>
    </source>
</evidence>
<keyword evidence="4 7" id="KW-0238">DNA-binding</keyword>
<dbReference type="EMBL" id="FZOC01000002">
    <property type="protein sequence ID" value="SNR76575.1"/>
    <property type="molecule type" value="Genomic_DNA"/>
</dbReference>
<dbReference type="GO" id="GO:0000976">
    <property type="term" value="F:transcription cis-regulatory region binding"/>
    <property type="evidence" value="ECO:0007669"/>
    <property type="project" value="TreeGrafter"/>
</dbReference>
<dbReference type="SMART" id="SM00448">
    <property type="entry name" value="REC"/>
    <property type="match status" value="1"/>
</dbReference>
<evidence type="ECO:0000259" key="9">
    <source>
        <dbReference type="PROSITE" id="PS51755"/>
    </source>
</evidence>
<feature type="modified residue" description="4-aspartylphosphate" evidence="6">
    <location>
        <position position="54"/>
    </location>
</feature>
<evidence type="ECO:0000256" key="3">
    <source>
        <dbReference type="ARBA" id="ARBA00023015"/>
    </source>
</evidence>
<evidence type="ECO:0000313" key="11">
    <source>
        <dbReference type="Proteomes" id="UP000198324"/>
    </source>
</evidence>
<dbReference type="PROSITE" id="PS51755">
    <property type="entry name" value="OMPR_PHOB"/>
    <property type="match status" value="1"/>
</dbReference>
<dbReference type="PANTHER" id="PTHR48111:SF1">
    <property type="entry name" value="TWO-COMPONENT RESPONSE REGULATOR ORR33"/>
    <property type="match status" value="1"/>
</dbReference>
<dbReference type="Pfam" id="PF00072">
    <property type="entry name" value="Response_reg"/>
    <property type="match status" value="1"/>
</dbReference>
<evidence type="ECO:0000256" key="2">
    <source>
        <dbReference type="ARBA" id="ARBA00023012"/>
    </source>
</evidence>
<accession>A0A238YZK0</accession>
<name>A0A238YZK0_9BACT</name>
<dbReference type="RefSeq" id="WP_089272592.1">
    <property type="nucleotide sequence ID" value="NZ_FZOC01000002.1"/>
</dbReference>
<evidence type="ECO:0000313" key="10">
    <source>
        <dbReference type="EMBL" id="SNR76575.1"/>
    </source>
</evidence>
<protein>
    <submittedName>
        <fullName evidence="10">Two-component system, OmpR family, phosphate regulon response regulator PhoB</fullName>
    </submittedName>
</protein>
<dbReference type="InterPro" id="IPR011006">
    <property type="entry name" value="CheY-like_superfamily"/>
</dbReference>
<dbReference type="Proteomes" id="UP000198324">
    <property type="component" value="Unassembled WGS sequence"/>
</dbReference>
<keyword evidence="5" id="KW-0804">Transcription</keyword>
<feature type="DNA-binding region" description="OmpR/PhoB-type" evidence="7">
    <location>
        <begin position="132"/>
        <end position="228"/>
    </location>
</feature>